<protein>
    <submittedName>
        <fullName evidence="1">Uncharacterized protein</fullName>
    </submittedName>
</protein>
<organism evidence="1 2">
    <name type="scientific">Russula earlei</name>
    <dbReference type="NCBI Taxonomy" id="71964"/>
    <lineage>
        <taxon>Eukaryota</taxon>
        <taxon>Fungi</taxon>
        <taxon>Dikarya</taxon>
        <taxon>Basidiomycota</taxon>
        <taxon>Agaricomycotina</taxon>
        <taxon>Agaricomycetes</taxon>
        <taxon>Russulales</taxon>
        <taxon>Russulaceae</taxon>
        <taxon>Russula</taxon>
    </lineage>
</organism>
<dbReference type="EMBL" id="JAGFNK010000419">
    <property type="protein sequence ID" value="KAI9450692.1"/>
    <property type="molecule type" value="Genomic_DNA"/>
</dbReference>
<evidence type="ECO:0000313" key="1">
    <source>
        <dbReference type="EMBL" id="KAI9450692.1"/>
    </source>
</evidence>
<accession>A0ACC0TWN2</accession>
<proteinExistence type="predicted"/>
<dbReference type="Proteomes" id="UP001207468">
    <property type="component" value="Unassembled WGS sequence"/>
</dbReference>
<reference evidence="1" key="1">
    <citation type="submission" date="2021-03" db="EMBL/GenBank/DDBJ databases">
        <title>Evolutionary priming and transition to the ectomycorrhizal habit in an iconic lineage of mushroom-forming fungi: is preadaptation a requirement?</title>
        <authorList>
            <consortium name="DOE Joint Genome Institute"/>
            <person name="Looney B.P."/>
            <person name="Miyauchi S."/>
            <person name="Morin E."/>
            <person name="Drula E."/>
            <person name="Courty P.E."/>
            <person name="Chicoki N."/>
            <person name="Fauchery L."/>
            <person name="Kohler A."/>
            <person name="Kuo A."/>
            <person name="LaButti K."/>
            <person name="Pangilinan J."/>
            <person name="Lipzen A."/>
            <person name="Riley R."/>
            <person name="Andreopoulos W."/>
            <person name="He G."/>
            <person name="Johnson J."/>
            <person name="Barry K.W."/>
            <person name="Grigoriev I.V."/>
            <person name="Nagy L."/>
            <person name="Hibbett D."/>
            <person name="Henrissat B."/>
            <person name="Matheny P.B."/>
            <person name="Labbe J."/>
            <person name="Martin A.F."/>
        </authorList>
    </citation>
    <scope>NUCLEOTIDE SEQUENCE</scope>
    <source>
        <strain evidence="1">BPL698</strain>
    </source>
</reference>
<keyword evidence="2" id="KW-1185">Reference proteome</keyword>
<evidence type="ECO:0000313" key="2">
    <source>
        <dbReference type="Proteomes" id="UP001207468"/>
    </source>
</evidence>
<gene>
    <name evidence="1" type="ORF">F5148DRAFT_1242137</name>
</gene>
<name>A0ACC0TWN2_9AGAM</name>
<comment type="caution">
    <text evidence="1">The sequence shown here is derived from an EMBL/GenBank/DDBJ whole genome shotgun (WGS) entry which is preliminary data.</text>
</comment>
<sequence length="70" mass="7029">MSKSSNWPSHPSILAVLCLSFPASPAPTHPHLSIPPTLILMPAVAATSVAPSLGSTTSLPSFVAASVPPS</sequence>